<dbReference type="FunFam" id="1.20.200.10:FF:000004">
    <property type="entry name" value="Adenylosuccinate lyase"/>
    <property type="match status" value="1"/>
</dbReference>
<comment type="catalytic activity">
    <reaction evidence="8">
        <text>(2S)-2-[5-amino-1-(5-phospho-beta-D-ribosyl)imidazole-4-carboxamido]succinate = 5-amino-1-(5-phospho-beta-D-ribosyl)imidazole-4-carboxamide + fumarate</text>
        <dbReference type="Rhea" id="RHEA:23920"/>
        <dbReference type="ChEBI" id="CHEBI:29806"/>
        <dbReference type="ChEBI" id="CHEBI:58443"/>
        <dbReference type="ChEBI" id="CHEBI:58475"/>
        <dbReference type="EC" id="4.3.2.2"/>
    </reaction>
    <physiologicalReaction direction="left-to-right" evidence="8">
        <dbReference type="Rhea" id="RHEA:23921"/>
    </physiologicalReaction>
</comment>
<dbReference type="InterPro" id="IPR000362">
    <property type="entry name" value="Fumarate_lyase_fam"/>
</dbReference>
<dbReference type="InterPro" id="IPR008948">
    <property type="entry name" value="L-Aspartase-like"/>
</dbReference>
<dbReference type="AlphaFoldDB" id="A0A4P9K5H1"/>
<comment type="pathway">
    <text evidence="2 13">Purine metabolism; AMP biosynthesis via de novo pathway; AMP from IMP: step 2/2.</text>
</comment>
<dbReference type="NCBIfam" id="TIGR00928">
    <property type="entry name" value="purB"/>
    <property type="match status" value="1"/>
</dbReference>
<evidence type="ECO:0000256" key="2">
    <source>
        <dbReference type="ARBA" id="ARBA00004734"/>
    </source>
</evidence>
<organism evidence="16 17">
    <name type="scientific">Thiomicrorhabdus sediminis</name>
    <dbReference type="NCBI Taxonomy" id="2580412"/>
    <lineage>
        <taxon>Bacteria</taxon>
        <taxon>Pseudomonadati</taxon>
        <taxon>Pseudomonadota</taxon>
        <taxon>Gammaproteobacteria</taxon>
        <taxon>Thiotrichales</taxon>
        <taxon>Piscirickettsiaceae</taxon>
        <taxon>Thiomicrorhabdus</taxon>
    </lineage>
</organism>
<dbReference type="EC" id="4.3.2.2" evidence="4 12"/>
<evidence type="ECO:0000313" key="16">
    <source>
        <dbReference type="EMBL" id="QCU90264.1"/>
    </source>
</evidence>
<accession>A0A4P9K5H1</accession>
<dbReference type="UniPathway" id="UPA00075">
    <property type="reaction ID" value="UER00336"/>
</dbReference>
<evidence type="ECO:0000256" key="3">
    <source>
        <dbReference type="ARBA" id="ARBA00008273"/>
    </source>
</evidence>
<dbReference type="SUPFAM" id="SSF48557">
    <property type="entry name" value="L-aspartase-like"/>
    <property type="match status" value="1"/>
</dbReference>
<comment type="similarity">
    <text evidence="3 13">Belongs to the lyase 1 family. Adenylosuccinate lyase subfamily.</text>
</comment>
<dbReference type="Pfam" id="PF00206">
    <property type="entry name" value="Lyase_1"/>
    <property type="match status" value="1"/>
</dbReference>
<evidence type="ECO:0000259" key="14">
    <source>
        <dbReference type="Pfam" id="PF00206"/>
    </source>
</evidence>
<proteinExistence type="inferred from homology"/>
<dbReference type="Pfam" id="PF08328">
    <property type="entry name" value="ASL_C"/>
    <property type="match status" value="1"/>
</dbReference>
<comment type="function">
    <text evidence="9">Catalyzes two reactions in de novo purine nucleotide biosynthesis. Catalyzes the breakdown of 5-aminoimidazole- (N-succinylocarboxamide) ribotide (SAICAR or 2-[5-amino-1-(5-phospho-beta-D-ribosyl)imidazole-4-carboxamido]succinate) to 5-aminoimidazole-4-carboxamide ribotide (AICAR or 5-amino-1-(5-phospho-beta-D-ribosyl)imidazole-4-carboxamide) and fumarate, and of adenylosuccinate (ADS or N(6)-(1,2-dicarboxyethyl)-AMP) to adenosine monophosphate (AMP) and fumarate.</text>
</comment>
<dbReference type="PRINTS" id="PR00149">
    <property type="entry name" value="FUMRATELYASE"/>
</dbReference>
<dbReference type="PROSITE" id="PS00163">
    <property type="entry name" value="FUMARATE_LYASES"/>
    <property type="match status" value="1"/>
</dbReference>
<dbReference type="CDD" id="cd01598">
    <property type="entry name" value="PurB"/>
    <property type="match status" value="1"/>
</dbReference>
<dbReference type="NCBIfam" id="NF006764">
    <property type="entry name" value="PRK09285.1"/>
    <property type="match status" value="1"/>
</dbReference>
<name>A0A4P9K5H1_9GAMM</name>
<evidence type="ECO:0000256" key="5">
    <source>
        <dbReference type="ARBA" id="ARBA00017058"/>
    </source>
</evidence>
<keyword evidence="6 13" id="KW-0658">Purine biosynthesis</keyword>
<dbReference type="KEGG" id="thig:FE785_06290"/>
<dbReference type="GO" id="GO:0005829">
    <property type="term" value="C:cytosol"/>
    <property type="evidence" value="ECO:0007669"/>
    <property type="project" value="TreeGrafter"/>
</dbReference>
<dbReference type="PANTHER" id="PTHR43411">
    <property type="entry name" value="ADENYLOSUCCINATE LYASE"/>
    <property type="match status" value="1"/>
</dbReference>
<dbReference type="EMBL" id="CP040602">
    <property type="protein sequence ID" value="QCU90264.1"/>
    <property type="molecule type" value="Genomic_DNA"/>
</dbReference>
<evidence type="ECO:0000256" key="12">
    <source>
        <dbReference type="NCBIfam" id="TIGR00928"/>
    </source>
</evidence>
<feature type="domain" description="Adenylosuccinate lyase PurB C-terminal" evidence="15">
    <location>
        <begin position="331"/>
        <end position="446"/>
    </location>
</feature>
<comment type="catalytic activity">
    <reaction evidence="11">
        <text>N(6)-(1,2-dicarboxyethyl)-AMP = fumarate + AMP</text>
        <dbReference type="Rhea" id="RHEA:16853"/>
        <dbReference type="ChEBI" id="CHEBI:29806"/>
        <dbReference type="ChEBI" id="CHEBI:57567"/>
        <dbReference type="ChEBI" id="CHEBI:456215"/>
        <dbReference type="EC" id="4.3.2.2"/>
    </reaction>
    <physiologicalReaction direction="left-to-right" evidence="11">
        <dbReference type="Rhea" id="RHEA:16854"/>
    </physiologicalReaction>
</comment>
<protein>
    <recommendedName>
        <fullName evidence="5 12">Adenylosuccinate lyase</fullName>
        <shortName evidence="13">ASL</shortName>
        <ecNumber evidence="4 12">4.3.2.2</ecNumber>
    </recommendedName>
    <alternativeName>
        <fullName evidence="10 13">Adenylosuccinase</fullName>
    </alternativeName>
</protein>
<dbReference type="RefSeq" id="WP_138564939.1">
    <property type="nucleotide sequence ID" value="NZ_CP040602.1"/>
</dbReference>
<evidence type="ECO:0000256" key="10">
    <source>
        <dbReference type="ARBA" id="ARBA00030717"/>
    </source>
</evidence>
<evidence type="ECO:0000256" key="1">
    <source>
        <dbReference type="ARBA" id="ARBA00004706"/>
    </source>
</evidence>
<evidence type="ECO:0000256" key="9">
    <source>
        <dbReference type="ARBA" id="ARBA00025012"/>
    </source>
</evidence>
<dbReference type="InterPro" id="IPR020557">
    <property type="entry name" value="Fumarate_lyase_CS"/>
</dbReference>
<evidence type="ECO:0000313" key="17">
    <source>
        <dbReference type="Proteomes" id="UP000304864"/>
    </source>
</evidence>
<evidence type="ECO:0000256" key="11">
    <source>
        <dbReference type="ARBA" id="ARBA00049115"/>
    </source>
</evidence>
<dbReference type="GO" id="GO:0044208">
    <property type="term" value="P:'de novo' AMP biosynthetic process"/>
    <property type="evidence" value="ECO:0007669"/>
    <property type="project" value="UniProtKB-UniPathway"/>
</dbReference>
<gene>
    <name evidence="16" type="primary">purB</name>
    <name evidence="16" type="ORF">FE785_06290</name>
</gene>
<comment type="pathway">
    <text evidence="1 13">Purine metabolism; IMP biosynthesis via de novo pathway; 5-amino-1-(5-phospho-D-ribosyl)imidazole-4-carboxamide from 5-amino-1-(5-phospho-D-ribosyl)imidazole-4-carboxylate: step 2/2.</text>
</comment>
<reference evidence="16 17" key="1">
    <citation type="submission" date="2019-05" db="EMBL/GenBank/DDBJ databases">
        <title>Thiomicrorhabdus sediminis sp. nov, a novel sulfur-oxidizing bacterium isolated from coastal sediment.</title>
        <authorList>
            <person name="Liu X."/>
        </authorList>
    </citation>
    <scope>NUCLEOTIDE SEQUENCE [LARGE SCALE GENOMIC DNA]</scope>
    <source>
        <strain evidence="16 17">G1</strain>
    </source>
</reference>
<evidence type="ECO:0000256" key="8">
    <source>
        <dbReference type="ARBA" id="ARBA00024477"/>
    </source>
</evidence>
<dbReference type="Proteomes" id="UP000304864">
    <property type="component" value="Chromosome"/>
</dbReference>
<evidence type="ECO:0000256" key="6">
    <source>
        <dbReference type="ARBA" id="ARBA00022755"/>
    </source>
</evidence>
<dbReference type="GO" id="GO:0070626">
    <property type="term" value="F:(S)-2-(5-amino-1-(5-phospho-D-ribosyl)imidazole-4-carboxamido) succinate lyase (fumarate-forming) activity"/>
    <property type="evidence" value="ECO:0007669"/>
    <property type="project" value="RHEA"/>
</dbReference>
<dbReference type="Gene3D" id="1.10.275.10">
    <property type="entry name" value="Fumarase/aspartase (N-terminal domain)"/>
    <property type="match status" value="1"/>
</dbReference>
<dbReference type="InterPro" id="IPR004769">
    <property type="entry name" value="Pur_lyase"/>
</dbReference>
<dbReference type="Gene3D" id="1.20.200.10">
    <property type="entry name" value="Fumarase/aspartase (Central domain)"/>
    <property type="match status" value="1"/>
</dbReference>
<feature type="domain" description="Fumarate lyase N-terminal" evidence="14">
    <location>
        <begin position="14"/>
        <end position="312"/>
    </location>
</feature>
<dbReference type="InterPro" id="IPR047136">
    <property type="entry name" value="PurB_bact"/>
</dbReference>
<evidence type="ECO:0000259" key="15">
    <source>
        <dbReference type="Pfam" id="PF08328"/>
    </source>
</evidence>
<evidence type="ECO:0000256" key="13">
    <source>
        <dbReference type="RuleBase" id="RU361172"/>
    </source>
</evidence>
<keyword evidence="7 13" id="KW-0456">Lyase</keyword>
<dbReference type="InterPro" id="IPR013539">
    <property type="entry name" value="PurB_C"/>
</dbReference>
<dbReference type="Gene3D" id="1.10.40.30">
    <property type="entry name" value="Fumarase/aspartase (C-terminal domain)"/>
    <property type="match status" value="1"/>
</dbReference>
<dbReference type="OrthoDB" id="9768878at2"/>
<dbReference type="GO" id="GO:0006189">
    <property type="term" value="P:'de novo' IMP biosynthetic process"/>
    <property type="evidence" value="ECO:0007669"/>
    <property type="project" value="UniProtKB-UniPathway"/>
</dbReference>
<sequence length="466" mass="52508">MQLSELTAISPVDGRYGARMNSLKEIFSEFGLIKNRVKVEVFWLRMLANHPGIGEIPALSSDAEQHLLKLVDEFTLEMAQRVKDIEKTTNHDVKAVEYLIKEHFADNAELMAIKEFVHFACTSEDINNLAYALMLKDARADVIIPEMDKVIAKITEMAEEMADISMLARTHGQPASPTTIGKEFANVAYRLQRQAKQLMNVQIMGKINGATGNYNAHLAAYPDVNWYELSEQFVQSLGLLWNPYTTQIEPHDYVAEYFHAMQRFNTILIDFDRDIWSYISIGFFKQKTVAGEIGSSAMPHKVNPIDFENSEGNLGIANAIFDHLGQKLPISRWQRDLTDSTVLRNLGVGVAHTLISLQATMKGLGKLEVNAAQMANDLDNNWEVLAEAIQTVMRRHGFENPYETLKDLTRGQRVNKEIMQNFIDGLEGLPDDAKEYLRNLTPATYIGNAAKQASNIELANTILKSR</sequence>
<keyword evidence="17" id="KW-1185">Reference proteome</keyword>
<evidence type="ECO:0000256" key="4">
    <source>
        <dbReference type="ARBA" id="ARBA00012339"/>
    </source>
</evidence>
<dbReference type="PANTHER" id="PTHR43411:SF1">
    <property type="entry name" value="ADENYLOSUCCINATE LYASE"/>
    <property type="match status" value="1"/>
</dbReference>
<evidence type="ECO:0000256" key="7">
    <source>
        <dbReference type="ARBA" id="ARBA00023239"/>
    </source>
</evidence>
<dbReference type="UniPathway" id="UPA00074">
    <property type="reaction ID" value="UER00132"/>
</dbReference>
<dbReference type="GO" id="GO:0004018">
    <property type="term" value="F:N6-(1,2-dicarboxyethyl)AMP AMP-lyase (fumarate-forming) activity"/>
    <property type="evidence" value="ECO:0007669"/>
    <property type="project" value="UniProtKB-UniRule"/>
</dbReference>
<dbReference type="InterPro" id="IPR022761">
    <property type="entry name" value="Fumarate_lyase_N"/>
</dbReference>
<dbReference type="InterPro" id="IPR024083">
    <property type="entry name" value="Fumarase/histidase_N"/>
</dbReference>